<organism evidence="2 3">
    <name type="scientific">Cotesia glomerata</name>
    <name type="common">Lepidopteran parasitic wasp</name>
    <name type="synonym">Apanteles glomeratus</name>
    <dbReference type="NCBI Taxonomy" id="32391"/>
    <lineage>
        <taxon>Eukaryota</taxon>
        <taxon>Metazoa</taxon>
        <taxon>Ecdysozoa</taxon>
        <taxon>Arthropoda</taxon>
        <taxon>Hexapoda</taxon>
        <taxon>Insecta</taxon>
        <taxon>Pterygota</taxon>
        <taxon>Neoptera</taxon>
        <taxon>Endopterygota</taxon>
        <taxon>Hymenoptera</taxon>
        <taxon>Apocrita</taxon>
        <taxon>Ichneumonoidea</taxon>
        <taxon>Braconidae</taxon>
        <taxon>Microgastrinae</taxon>
        <taxon>Cotesia</taxon>
    </lineage>
</organism>
<keyword evidence="3" id="KW-1185">Reference proteome</keyword>
<accession>A0AAV7I4H8</accession>
<dbReference type="EMBL" id="JAHXZJ010002609">
    <property type="protein sequence ID" value="KAH0540096.1"/>
    <property type="molecule type" value="Genomic_DNA"/>
</dbReference>
<name>A0AAV7I4H8_COTGL</name>
<gene>
    <name evidence="2" type="ORF">KQX54_012667</name>
</gene>
<sequence length="151" mass="17230">MMNQKMKYPMKIDCTDASELDKMESESEYDSDDDDEEQDSDTNDDGDDNNNGQVLNDRYILGEDENTKWFLNTLAQNKKIVKHNIVLEAPGDLMTPTLKNNAKYLITQLPLGNFRTSLFCTAIENYAVDESTTVDETLESFRGRCKQAIHS</sequence>
<comment type="caution">
    <text evidence="2">The sequence shown here is derived from an EMBL/GenBank/DDBJ whole genome shotgun (WGS) entry which is preliminary data.</text>
</comment>
<protein>
    <submittedName>
        <fullName evidence="2">Uncharacterized protein</fullName>
    </submittedName>
</protein>
<feature type="region of interest" description="Disordered" evidence="1">
    <location>
        <begin position="1"/>
        <end position="56"/>
    </location>
</feature>
<reference evidence="2 3" key="1">
    <citation type="journal article" date="2021" name="J. Hered.">
        <title>A chromosome-level genome assembly of the parasitoid wasp, Cotesia glomerata (Hymenoptera: Braconidae).</title>
        <authorList>
            <person name="Pinto B.J."/>
            <person name="Weis J.J."/>
            <person name="Gamble T."/>
            <person name="Ode P.J."/>
            <person name="Paul R."/>
            <person name="Zaspel J.M."/>
        </authorList>
    </citation>
    <scope>NUCLEOTIDE SEQUENCE [LARGE SCALE GENOMIC DNA]</scope>
    <source>
        <strain evidence="2">CgM1</strain>
    </source>
</reference>
<dbReference type="Proteomes" id="UP000826195">
    <property type="component" value="Unassembled WGS sequence"/>
</dbReference>
<evidence type="ECO:0000313" key="3">
    <source>
        <dbReference type="Proteomes" id="UP000826195"/>
    </source>
</evidence>
<proteinExistence type="predicted"/>
<feature type="compositionally biased region" description="Acidic residues" evidence="1">
    <location>
        <begin position="26"/>
        <end position="48"/>
    </location>
</feature>
<evidence type="ECO:0000256" key="1">
    <source>
        <dbReference type="SAM" id="MobiDB-lite"/>
    </source>
</evidence>
<evidence type="ECO:0000313" key="2">
    <source>
        <dbReference type="EMBL" id="KAH0540096.1"/>
    </source>
</evidence>
<dbReference type="AlphaFoldDB" id="A0AAV7I4H8"/>